<dbReference type="PATRIC" id="fig|1423733.4.peg.2954"/>
<name>A0A0R2B7T7_SECCO</name>
<organism evidence="4 5">
    <name type="scientific">Secundilactobacillus collinoides DSM 20515 = JCM 1123</name>
    <dbReference type="NCBI Taxonomy" id="1423733"/>
    <lineage>
        <taxon>Bacteria</taxon>
        <taxon>Bacillati</taxon>
        <taxon>Bacillota</taxon>
        <taxon>Bacilli</taxon>
        <taxon>Lactobacillales</taxon>
        <taxon>Lactobacillaceae</taxon>
        <taxon>Secundilactobacillus</taxon>
    </lineage>
</organism>
<comment type="similarity">
    <text evidence="1">Belongs to the transferase hexapeptide repeat family.</text>
</comment>
<dbReference type="AlphaFoldDB" id="A0A0R2B7T7"/>
<dbReference type="EMBL" id="AYYR01000067">
    <property type="protein sequence ID" value="KRM74885.1"/>
    <property type="molecule type" value="Genomic_DNA"/>
</dbReference>
<evidence type="ECO:0000256" key="1">
    <source>
        <dbReference type="ARBA" id="ARBA00007274"/>
    </source>
</evidence>
<dbReference type="InterPro" id="IPR018357">
    <property type="entry name" value="Hexapep_transf_CS"/>
</dbReference>
<dbReference type="Pfam" id="PF00132">
    <property type="entry name" value="Hexapep"/>
    <property type="match status" value="1"/>
</dbReference>
<evidence type="ECO:0000256" key="3">
    <source>
        <dbReference type="ARBA" id="ARBA00022737"/>
    </source>
</evidence>
<dbReference type="SUPFAM" id="SSF51161">
    <property type="entry name" value="Trimeric LpxA-like enzymes"/>
    <property type="match status" value="1"/>
</dbReference>
<dbReference type="InterPro" id="IPR051159">
    <property type="entry name" value="Hexapeptide_acetyltransf"/>
</dbReference>
<comment type="caution">
    <text evidence="4">The sequence shown here is derived from an EMBL/GenBank/DDBJ whole genome shotgun (WGS) entry which is preliminary data.</text>
</comment>
<reference evidence="4 5" key="1">
    <citation type="journal article" date="2015" name="Genome Announc.">
        <title>Expanding the biotechnology potential of lactobacilli through comparative genomics of 213 strains and associated genera.</title>
        <authorList>
            <person name="Sun Z."/>
            <person name="Harris H.M."/>
            <person name="McCann A."/>
            <person name="Guo C."/>
            <person name="Argimon S."/>
            <person name="Zhang W."/>
            <person name="Yang X."/>
            <person name="Jeffery I.B."/>
            <person name="Cooney J.C."/>
            <person name="Kagawa T.F."/>
            <person name="Liu W."/>
            <person name="Song Y."/>
            <person name="Salvetti E."/>
            <person name="Wrobel A."/>
            <person name="Rasinkangas P."/>
            <person name="Parkhill J."/>
            <person name="Rea M.C."/>
            <person name="O'Sullivan O."/>
            <person name="Ritari J."/>
            <person name="Douillard F.P."/>
            <person name="Paul Ross R."/>
            <person name="Yang R."/>
            <person name="Briner A.E."/>
            <person name="Felis G.E."/>
            <person name="de Vos W.M."/>
            <person name="Barrangou R."/>
            <person name="Klaenhammer T.R."/>
            <person name="Caufield P.W."/>
            <person name="Cui Y."/>
            <person name="Zhang H."/>
            <person name="O'Toole P.W."/>
        </authorList>
    </citation>
    <scope>NUCLEOTIDE SEQUENCE [LARGE SCALE GENOMIC DNA]</scope>
    <source>
        <strain evidence="4 5">DSM 20515</strain>
    </source>
</reference>
<gene>
    <name evidence="4" type="ORF">FC82_GL002829</name>
</gene>
<proteinExistence type="inferred from homology"/>
<dbReference type="InterPro" id="IPR011004">
    <property type="entry name" value="Trimer_LpxA-like_sf"/>
</dbReference>
<evidence type="ECO:0000313" key="5">
    <source>
        <dbReference type="Proteomes" id="UP000051845"/>
    </source>
</evidence>
<dbReference type="InterPro" id="IPR001451">
    <property type="entry name" value="Hexapep"/>
</dbReference>
<dbReference type="STRING" id="33960.TY91_10265"/>
<accession>A0A0R2B7T7</accession>
<dbReference type="PANTHER" id="PTHR23416">
    <property type="entry name" value="SIALIC ACID SYNTHASE-RELATED"/>
    <property type="match status" value="1"/>
</dbReference>
<keyword evidence="2 4" id="KW-0808">Transferase</keyword>
<keyword evidence="3" id="KW-0677">Repeat</keyword>
<dbReference type="PROSITE" id="PS00101">
    <property type="entry name" value="HEXAPEP_TRANSFERASES"/>
    <property type="match status" value="1"/>
</dbReference>
<sequence length="183" mass="20002">MRKQVTNMQEMTRVDMQQLRDLQPVIDQNQRLLQHLNTMPHKPCESRQLISEIIGQPVSADTEIRLPFYSDFGHHIQIGTGVFINANVTMVDLGGITIEDSALIGPGTSLITVNHQIDPKHRRELNISPIHVKRNAWVGANVTVLPGVTIGENAVVGAGAVVTRDVPAHAVVVGVPAKVVDHI</sequence>
<dbReference type="GO" id="GO:0008374">
    <property type="term" value="F:O-acyltransferase activity"/>
    <property type="evidence" value="ECO:0007669"/>
    <property type="project" value="TreeGrafter"/>
</dbReference>
<evidence type="ECO:0000256" key="2">
    <source>
        <dbReference type="ARBA" id="ARBA00022679"/>
    </source>
</evidence>
<dbReference type="Proteomes" id="UP000051845">
    <property type="component" value="Unassembled WGS sequence"/>
</dbReference>
<evidence type="ECO:0000313" key="4">
    <source>
        <dbReference type="EMBL" id="KRM74885.1"/>
    </source>
</evidence>
<dbReference type="PANTHER" id="PTHR23416:SF23">
    <property type="entry name" value="ACETYLTRANSFERASE C18B11.09C-RELATED"/>
    <property type="match status" value="1"/>
</dbReference>
<protein>
    <submittedName>
        <fullName evidence="4">Maltose o-acetyltransferase</fullName>
    </submittedName>
</protein>
<dbReference type="Gene3D" id="2.160.10.10">
    <property type="entry name" value="Hexapeptide repeat proteins"/>
    <property type="match status" value="1"/>
</dbReference>